<evidence type="ECO:0000313" key="3">
    <source>
        <dbReference type="Proteomes" id="UP001230504"/>
    </source>
</evidence>
<feature type="compositionally biased region" description="Low complexity" evidence="1">
    <location>
        <begin position="83"/>
        <end position="96"/>
    </location>
</feature>
<dbReference type="Proteomes" id="UP001230504">
    <property type="component" value="Unassembled WGS sequence"/>
</dbReference>
<organism evidence="2 3">
    <name type="scientific">Colletotrichum navitas</name>
    <dbReference type="NCBI Taxonomy" id="681940"/>
    <lineage>
        <taxon>Eukaryota</taxon>
        <taxon>Fungi</taxon>
        <taxon>Dikarya</taxon>
        <taxon>Ascomycota</taxon>
        <taxon>Pezizomycotina</taxon>
        <taxon>Sordariomycetes</taxon>
        <taxon>Hypocreomycetidae</taxon>
        <taxon>Glomerellales</taxon>
        <taxon>Glomerellaceae</taxon>
        <taxon>Colletotrichum</taxon>
        <taxon>Colletotrichum graminicola species complex</taxon>
    </lineage>
</organism>
<dbReference type="RefSeq" id="XP_060419011.1">
    <property type="nucleotide sequence ID" value="XM_060552154.1"/>
</dbReference>
<protein>
    <submittedName>
        <fullName evidence="2">Uncharacterized protein</fullName>
    </submittedName>
</protein>
<gene>
    <name evidence="2" type="ORF">LY79DRAFT_285468</name>
</gene>
<reference evidence="2" key="1">
    <citation type="submission" date="2021-06" db="EMBL/GenBank/DDBJ databases">
        <title>Comparative genomics, transcriptomics and evolutionary studies reveal genomic signatures of adaptation to plant cell wall in hemibiotrophic fungi.</title>
        <authorList>
            <consortium name="DOE Joint Genome Institute"/>
            <person name="Baroncelli R."/>
            <person name="Diaz J.F."/>
            <person name="Benocci T."/>
            <person name="Peng M."/>
            <person name="Battaglia E."/>
            <person name="Haridas S."/>
            <person name="Andreopoulos W."/>
            <person name="Labutti K."/>
            <person name="Pangilinan J."/>
            <person name="Floch G.L."/>
            <person name="Makela M.R."/>
            <person name="Henrissat B."/>
            <person name="Grigoriev I.V."/>
            <person name="Crouch J.A."/>
            <person name="De Vries R.P."/>
            <person name="Sukno S.A."/>
            <person name="Thon M.R."/>
        </authorList>
    </citation>
    <scope>NUCLEOTIDE SEQUENCE</scope>
    <source>
        <strain evidence="2">CBS 125086</strain>
    </source>
</reference>
<comment type="caution">
    <text evidence="2">The sequence shown here is derived from an EMBL/GenBank/DDBJ whole genome shotgun (WGS) entry which is preliminary data.</text>
</comment>
<feature type="region of interest" description="Disordered" evidence="1">
    <location>
        <begin position="71"/>
        <end position="96"/>
    </location>
</feature>
<evidence type="ECO:0000313" key="2">
    <source>
        <dbReference type="EMBL" id="KAK1598306.1"/>
    </source>
</evidence>
<evidence type="ECO:0000256" key="1">
    <source>
        <dbReference type="SAM" id="MobiDB-lite"/>
    </source>
</evidence>
<keyword evidence="3" id="KW-1185">Reference proteome</keyword>
<name>A0AAD8Q936_9PEZI</name>
<proteinExistence type="predicted"/>
<dbReference type="GeneID" id="85436394"/>
<accession>A0AAD8Q936</accession>
<dbReference type="AlphaFoldDB" id="A0AAD8Q936"/>
<dbReference type="EMBL" id="JAHLJV010000005">
    <property type="protein sequence ID" value="KAK1598306.1"/>
    <property type="molecule type" value="Genomic_DNA"/>
</dbReference>
<sequence>MDLNGPACFGRSPISTRQMTLPYLENLFFPPSVPRLPNPNSRQYPGHIPSDTSANTQCPPVNSTMHYLDRDERVKPARKQIQSNPNPSSPSTTNGTITYENARLTSYHLSAYTSLKRPAFRQVRQSGGCSGDMTSIRSLSFAPLLKCSLGRDSTHSEHMPGHTSLAIP</sequence>